<dbReference type="Proteomes" id="UP001642360">
    <property type="component" value="Unassembled WGS sequence"/>
</dbReference>
<keyword evidence="7" id="KW-0964">Secreted</keyword>
<evidence type="ECO:0000256" key="22">
    <source>
        <dbReference type="PIRSR" id="PIRSR600823-5"/>
    </source>
</evidence>
<evidence type="ECO:0000256" key="6">
    <source>
        <dbReference type="ARBA" id="ARBA00012313"/>
    </source>
</evidence>
<dbReference type="AlphaFoldDB" id="A0ABC8UIV8"/>
<evidence type="ECO:0000256" key="12">
    <source>
        <dbReference type="ARBA" id="ARBA00022837"/>
    </source>
</evidence>
<dbReference type="PROSITE" id="PS50873">
    <property type="entry name" value="PEROXIDASE_4"/>
    <property type="match status" value="1"/>
</dbReference>
<evidence type="ECO:0000256" key="11">
    <source>
        <dbReference type="ARBA" id="ARBA00022729"/>
    </source>
</evidence>
<feature type="disulfide bond" evidence="22">
    <location>
        <begin position="202"/>
        <end position="234"/>
    </location>
</feature>
<comment type="catalytic activity">
    <reaction evidence="1">
        <text>2 a phenolic donor + H2O2 = 2 a phenolic radical donor + 2 H2O</text>
        <dbReference type="Rhea" id="RHEA:56136"/>
        <dbReference type="ChEBI" id="CHEBI:15377"/>
        <dbReference type="ChEBI" id="CHEBI:16240"/>
        <dbReference type="ChEBI" id="CHEBI:139520"/>
        <dbReference type="ChEBI" id="CHEBI:139521"/>
        <dbReference type="EC" id="1.11.1.7"/>
    </reaction>
</comment>
<evidence type="ECO:0000256" key="23">
    <source>
        <dbReference type="SAM" id="MobiDB-lite"/>
    </source>
</evidence>
<feature type="region of interest" description="Disordered" evidence="23">
    <location>
        <begin position="1"/>
        <end position="21"/>
    </location>
</feature>
<evidence type="ECO:0000256" key="5">
    <source>
        <dbReference type="ARBA" id="ARBA00006873"/>
    </source>
</evidence>
<evidence type="ECO:0000256" key="15">
    <source>
        <dbReference type="ARBA" id="ARBA00023157"/>
    </source>
</evidence>
<dbReference type="PANTHER" id="PTHR31235">
    <property type="entry name" value="PEROXIDASE 25-RELATED"/>
    <property type="match status" value="1"/>
</dbReference>
<evidence type="ECO:0000256" key="3">
    <source>
        <dbReference type="ARBA" id="ARBA00004170"/>
    </source>
</evidence>
<dbReference type="InterPro" id="IPR002016">
    <property type="entry name" value="Haem_peroxidase"/>
</dbReference>
<comment type="similarity">
    <text evidence="5">Belongs to the peroxidase family. Ascorbate peroxidase subfamily.</text>
</comment>
<name>A0ABC8UIV8_9AQUA</name>
<dbReference type="PROSITE" id="PS50846">
    <property type="entry name" value="HMA_2"/>
    <property type="match status" value="1"/>
</dbReference>
<dbReference type="GO" id="GO:0046872">
    <property type="term" value="F:metal ion binding"/>
    <property type="evidence" value="ECO:0007669"/>
    <property type="project" value="UniProtKB-KW"/>
</dbReference>
<dbReference type="SUPFAM" id="SSF48113">
    <property type="entry name" value="Heme-dependent peroxidases"/>
    <property type="match status" value="1"/>
</dbReference>
<comment type="subcellular location">
    <subcellularLocation>
        <location evidence="3">Membrane</location>
        <topology evidence="3">Peripheral membrane protein</topology>
    </subcellularLocation>
    <subcellularLocation>
        <location evidence="4">Secreted</location>
    </subcellularLocation>
</comment>
<evidence type="ECO:0000256" key="13">
    <source>
        <dbReference type="ARBA" id="ARBA00023002"/>
    </source>
</evidence>
<keyword evidence="9" id="KW-0349">Heme</keyword>
<evidence type="ECO:0000313" key="27">
    <source>
        <dbReference type="Proteomes" id="UP001642360"/>
    </source>
</evidence>
<evidence type="ECO:0000256" key="17">
    <source>
        <dbReference type="ARBA" id="ARBA00023324"/>
    </source>
</evidence>
<dbReference type="FunFam" id="1.10.420.10:FF:000008">
    <property type="entry name" value="Peroxidase"/>
    <property type="match status" value="1"/>
</dbReference>
<evidence type="ECO:0000256" key="4">
    <source>
        <dbReference type="ARBA" id="ARBA00004613"/>
    </source>
</evidence>
<dbReference type="SUPFAM" id="SSF55008">
    <property type="entry name" value="HMA, heavy metal-associated domain"/>
    <property type="match status" value="1"/>
</dbReference>
<evidence type="ECO:0000256" key="1">
    <source>
        <dbReference type="ARBA" id="ARBA00000189"/>
    </source>
</evidence>
<feature type="binding site" evidence="20">
    <location>
        <position position="78"/>
    </location>
    <ligand>
        <name>Ca(2+)</name>
        <dbReference type="ChEBI" id="CHEBI:29108"/>
        <label>1</label>
    </ligand>
</feature>
<dbReference type="FunFam" id="1.10.520.10:FF:000006">
    <property type="entry name" value="Peroxidase"/>
    <property type="match status" value="1"/>
</dbReference>
<dbReference type="InterPro" id="IPR000823">
    <property type="entry name" value="Peroxidase_pln"/>
</dbReference>
<keyword evidence="16" id="KW-0325">Glycoprotein</keyword>
<dbReference type="InterPro" id="IPR036163">
    <property type="entry name" value="HMA_dom_sf"/>
</dbReference>
<feature type="binding site" evidence="20">
    <location>
        <position position="74"/>
    </location>
    <ligand>
        <name>Ca(2+)</name>
        <dbReference type="ChEBI" id="CHEBI:29108"/>
        <label>1</label>
    </ligand>
</feature>
<feature type="disulfide bond" evidence="22">
    <location>
        <begin position="37"/>
        <end position="116"/>
    </location>
</feature>
<dbReference type="Gene3D" id="3.30.70.100">
    <property type="match status" value="1"/>
</dbReference>
<feature type="site" description="Transition state stabilizer" evidence="21">
    <location>
        <position position="64"/>
    </location>
</feature>
<feature type="binding site" description="axial binding residue" evidence="20">
    <location>
        <position position="195"/>
    </location>
    <ligand>
        <name>heme b</name>
        <dbReference type="ChEBI" id="CHEBI:60344"/>
    </ligand>
    <ligandPart>
        <name>Fe</name>
        <dbReference type="ChEBI" id="CHEBI:18248"/>
    </ligandPart>
</feature>
<comment type="caution">
    <text evidence="26">The sequence shown here is derived from an EMBL/GenBank/DDBJ whole genome shotgun (WGS) entry which is preliminary data.</text>
</comment>
<feature type="binding site" evidence="20">
    <location>
        <position position="76"/>
    </location>
    <ligand>
        <name>Ca(2+)</name>
        <dbReference type="ChEBI" id="CHEBI:29108"/>
        <label>1</label>
    </ligand>
</feature>
<keyword evidence="17" id="KW-0376">Hydrogen peroxide</keyword>
<dbReference type="Pfam" id="PF00403">
    <property type="entry name" value="HMA"/>
    <property type="match status" value="1"/>
</dbReference>
<evidence type="ECO:0000256" key="18">
    <source>
        <dbReference type="PIRSR" id="PIRSR600823-1"/>
    </source>
</evidence>
<dbReference type="Gene3D" id="1.10.420.10">
    <property type="entry name" value="Peroxidase, domain 2"/>
    <property type="match status" value="1"/>
</dbReference>
<keyword evidence="10 20" id="KW-0479">Metal-binding</keyword>
<dbReference type="Gene3D" id="1.10.520.10">
    <property type="match status" value="1"/>
</dbReference>
<dbReference type="GO" id="GO:0016020">
    <property type="term" value="C:membrane"/>
    <property type="evidence" value="ECO:0007669"/>
    <property type="project" value="UniProtKB-SubCell"/>
</dbReference>
<dbReference type="InterPro" id="IPR010255">
    <property type="entry name" value="Haem_peroxidase_sf"/>
</dbReference>
<feature type="domain" description="Plant heme peroxidase family profile" evidence="25">
    <location>
        <begin position="27"/>
        <end position="318"/>
    </location>
</feature>
<evidence type="ECO:0000256" key="20">
    <source>
        <dbReference type="PIRSR" id="PIRSR600823-3"/>
    </source>
</evidence>
<gene>
    <name evidence="26" type="ORF">ILEXP_LOCUS50924</name>
</gene>
<evidence type="ECO:0000256" key="14">
    <source>
        <dbReference type="ARBA" id="ARBA00023004"/>
    </source>
</evidence>
<keyword evidence="8" id="KW-0575">Peroxidase</keyword>
<sequence length="437" mass="47617">MVLGVASDRNGGDRNGGRVASNGNGGGLRMMYYSKSCPLAESIARDITWSQVALNRSLAAKLLRLHYHDCFVRGCDASILLDSTQNNTAEKAALPNLSLSGYDVIDAIKEKLEEACPGIVSCADIVALAARDAVSYQFQRPMWPVFIGRKDGRVSLASEAKNDLPSPFSNFPTLLQNFANNGLDIVDLVTLSGAHTIGVSHCTLVAKRLYNFTGKGDADPSLNPDYANTLRTLCPIPINPTTTIEMDPHSSLSFDSHYFKAVNQHMGLFQSDAALLTDPHSAQIARLLQQPPFFFASFAQSMVKMGAIEILTGGNGEVVVAEFKVSMHCNGCERTVVKAISKMKGVEKFMTDMTKHKVVVTGRINPEKVLKKLKKKTGKRAEIVINKEDPKNDAKEEDSALQGTSKQVADCLVFDYFGDCLVYTMFSDENPNACSIM</sequence>
<feature type="binding site" evidence="20">
    <location>
        <position position="69"/>
    </location>
    <ligand>
        <name>Ca(2+)</name>
        <dbReference type="ChEBI" id="CHEBI:29108"/>
        <label>1</label>
    </ligand>
</feature>
<evidence type="ECO:0000259" key="24">
    <source>
        <dbReference type="PROSITE" id="PS50846"/>
    </source>
</evidence>
<evidence type="ECO:0000256" key="21">
    <source>
        <dbReference type="PIRSR" id="PIRSR600823-4"/>
    </source>
</evidence>
<comment type="cofactor">
    <cofactor evidence="20">
        <name>Ca(2+)</name>
        <dbReference type="ChEBI" id="CHEBI:29108"/>
    </cofactor>
    <text evidence="20">Binds 2 calcium ions per subunit.</text>
</comment>
<feature type="domain" description="HMA" evidence="24">
    <location>
        <begin position="318"/>
        <end position="382"/>
    </location>
</feature>
<comment type="function">
    <text evidence="2">Removal of H(2)O(2), oxidation of toxic reductants, biosynthesis and degradation of lignin, suberization, auxin catabolism, response to environmental stresses such as wounding, pathogen attack and oxidative stress. These functions might be dependent on each isozyme/isoform in each plant tissue.</text>
</comment>
<dbReference type="GO" id="GO:0005576">
    <property type="term" value="C:extracellular region"/>
    <property type="evidence" value="ECO:0007669"/>
    <property type="project" value="UniProtKB-SubCell"/>
</dbReference>
<evidence type="ECO:0000256" key="8">
    <source>
        <dbReference type="ARBA" id="ARBA00022559"/>
    </source>
</evidence>
<dbReference type="InterPro" id="IPR019793">
    <property type="entry name" value="Peroxidases_heam-ligand_BS"/>
</dbReference>
<evidence type="ECO:0000256" key="7">
    <source>
        <dbReference type="ARBA" id="ARBA00022525"/>
    </source>
</evidence>
<dbReference type="CDD" id="cd00371">
    <property type="entry name" value="HMA"/>
    <property type="match status" value="1"/>
</dbReference>
<dbReference type="EC" id="1.11.1.7" evidence="6"/>
<feature type="binding site" evidence="20">
    <location>
        <position position="90"/>
    </location>
    <ligand>
        <name>Ca(2+)</name>
        <dbReference type="ChEBI" id="CHEBI:29108"/>
        <label>1</label>
    </ligand>
</feature>
<dbReference type="PROSITE" id="PS00435">
    <property type="entry name" value="PEROXIDASE_1"/>
    <property type="match status" value="1"/>
</dbReference>
<feature type="binding site" evidence="20">
    <location>
        <position position="196"/>
    </location>
    <ligand>
        <name>Ca(2+)</name>
        <dbReference type="ChEBI" id="CHEBI:29108"/>
        <label>2</label>
    </ligand>
</feature>
<dbReference type="GO" id="GO:0140825">
    <property type="term" value="F:lactoperoxidase activity"/>
    <property type="evidence" value="ECO:0007669"/>
    <property type="project" value="UniProtKB-EC"/>
</dbReference>
<feature type="active site" description="Proton acceptor" evidence="18">
    <location>
        <position position="68"/>
    </location>
</feature>
<keyword evidence="11" id="KW-0732">Signal</keyword>
<evidence type="ECO:0000256" key="16">
    <source>
        <dbReference type="ARBA" id="ARBA00023180"/>
    </source>
</evidence>
<comment type="cofactor">
    <cofactor evidence="20">
        <name>heme b</name>
        <dbReference type="ChEBI" id="CHEBI:60344"/>
    </cofactor>
    <text evidence="20">Binds 1 heme b (iron(II)-protoporphyrin IX) group per subunit.</text>
</comment>
<feature type="disulfide bond" evidence="22">
    <location>
        <begin position="70"/>
        <end position="75"/>
    </location>
</feature>
<dbReference type="GO" id="GO:0009626">
    <property type="term" value="P:plant-type hypersensitive response"/>
    <property type="evidence" value="ECO:0007669"/>
    <property type="project" value="UniProtKB-KW"/>
</dbReference>
<dbReference type="InterPro" id="IPR033905">
    <property type="entry name" value="Secretory_peroxidase"/>
</dbReference>
<dbReference type="GO" id="GO:0042744">
    <property type="term" value="P:hydrogen peroxide catabolic process"/>
    <property type="evidence" value="ECO:0007669"/>
    <property type="project" value="UniProtKB-KW"/>
</dbReference>
<feature type="binding site" evidence="19">
    <location>
        <position position="165"/>
    </location>
    <ligand>
        <name>substrate</name>
    </ligand>
</feature>
<evidence type="ECO:0000256" key="10">
    <source>
        <dbReference type="ARBA" id="ARBA00022723"/>
    </source>
</evidence>
<dbReference type="CDD" id="cd00693">
    <property type="entry name" value="secretory_peroxidase"/>
    <property type="match status" value="1"/>
</dbReference>
<dbReference type="PRINTS" id="PR00461">
    <property type="entry name" value="PLPEROXIDASE"/>
</dbReference>
<proteinExistence type="inferred from homology"/>
<evidence type="ECO:0000256" key="19">
    <source>
        <dbReference type="PIRSR" id="PIRSR600823-2"/>
    </source>
</evidence>
<reference evidence="26 27" key="1">
    <citation type="submission" date="2024-02" db="EMBL/GenBank/DDBJ databases">
        <authorList>
            <person name="Vignale AGUSTIN F."/>
            <person name="Sosa J E."/>
            <person name="Modenutti C."/>
        </authorList>
    </citation>
    <scope>NUCLEOTIDE SEQUENCE [LARGE SCALE GENOMIC DNA]</scope>
</reference>
<evidence type="ECO:0000256" key="9">
    <source>
        <dbReference type="ARBA" id="ARBA00022617"/>
    </source>
</evidence>
<keyword evidence="13" id="KW-0560">Oxidoreductase</keyword>
<dbReference type="PRINTS" id="PR00458">
    <property type="entry name" value="PEROXIDASE"/>
</dbReference>
<evidence type="ECO:0000259" key="25">
    <source>
        <dbReference type="PROSITE" id="PS50873"/>
    </source>
</evidence>
<keyword evidence="12 20" id="KW-0106">Calcium</keyword>
<feature type="binding site" evidence="20">
    <location>
        <position position="72"/>
    </location>
    <ligand>
        <name>Ca(2+)</name>
        <dbReference type="ChEBI" id="CHEBI:29108"/>
        <label>1</label>
    </ligand>
</feature>
<accession>A0ABC8UIV8</accession>
<protein>
    <recommendedName>
        <fullName evidence="6">peroxidase</fullName>
        <ecNumber evidence="6">1.11.1.7</ecNumber>
    </recommendedName>
</protein>
<feature type="binding site" evidence="20">
    <location>
        <position position="247"/>
    </location>
    <ligand>
        <name>Ca(2+)</name>
        <dbReference type="ChEBI" id="CHEBI:29108"/>
        <label>2</label>
    </ligand>
</feature>
<evidence type="ECO:0000256" key="2">
    <source>
        <dbReference type="ARBA" id="ARBA00002322"/>
    </source>
</evidence>
<dbReference type="InterPro" id="IPR006121">
    <property type="entry name" value="HMA_dom"/>
</dbReference>
<evidence type="ECO:0000313" key="26">
    <source>
        <dbReference type="EMBL" id="CAK9180899.1"/>
    </source>
</evidence>
<dbReference type="EMBL" id="CAUOFW020007858">
    <property type="protein sequence ID" value="CAK9180899.1"/>
    <property type="molecule type" value="Genomic_DNA"/>
</dbReference>
<organism evidence="26 27">
    <name type="scientific">Ilex paraguariensis</name>
    <name type="common">yerba mate</name>
    <dbReference type="NCBI Taxonomy" id="185542"/>
    <lineage>
        <taxon>Eukaryota</taxon>
        <taxon>Viridiplantae</taxon>
        <taxon>Streptophyta</taxon>
        <taxon>Embryophyta</taxon>
        <taxon>Tracheophyta</taxon>
        <taxon>Spermatophyta</taxon>
        <taxon>Magnoliopsida</taxon>
        <taxon>eudicotyledons</taxon>
        <taxon>Gunneridae</taxon>
        <taxon>Pentapetalae</taxon>
        <taxon>asterids</taxon>
        <taxon>campanulids</taxon>
        <taxon>Aquifoliales</taxon>
        <taxon>Aquifoliaceae</taxon>
        <taxon>Ilex</taxon>
    </lineage>
</organism>
<keyword evidence="27" id="KW-1185">Reference proteome</keyword>
<dbReference type="Pfam" id="PF00141">
    <property type="entry name" value="peroxidase"/>
    <property type="match status" value="1"/>
</dbReference>
<keyword evidence="14 20" id="KW-0408">Iron</keyword>
<keyword evidence="15 22" id="KW-1015">Disulfide bond</keyword>
<feature type="binding site" evidence="20">
    <location>
        <position position="255"/>
    </location>
    <ligand>
        <name>Ca(2+)</name>
        <dbReference type="ChEBI" id="CHEBI:29108"/>
        <label>2</label>
    </ligand>
</feature>